<organism evidence="1 2">
    <name type="scientific">Batillaria attramentaria</name>
    <dbReference type="NCBI Taxonomy" id="370345"/>
    <lineage>
        <taxon>Eukaryota</taxon>
        <taxon>Metazoa</taxon>
        <taxon>Spiralia</taxon>
        <taxon>Lophotrochozoa</taxon>
        <taxon>Mollusca</taxon>
        <taxon>Gastropoda</taxon>
        <taxon>Caenogastropoda</taxon>
        <taxon>Sorbeoconcha</taxon>
        <taxon>Cerithioidea</taxon>
        <taxon>Batillariidae</taxon>
        <taxon>Batillaria</taxon>
    </lineage>
</organism>
<gene>
    <name evidence="1" type="ORF">BaRGS_00039337</name>
</gene>
<protein>
    <submittedName>
        <fullName evidence="1">Uncharacterized protein</fullName>
    </submittedName>
</protein>
<name>A0ABD0J3G2_9CAEN</name>
<dbReference type="AlphaFoldDB" id="A0ABD0J3G2"/>
<dbReference type="Proteomes" id="UP001519460">
    <property type="component" value="Unassembled WGS sequence"/>
</dbReference>
<evidence type="ECO:0000313" key="2">
    <source>
        <dbReference type="Proteomes" id="UP001519460"/>
    </source>
</evidence>
<dbReference type="EMBL" id="JACVVK020000681">
    <property type="protein sequence ID" value="KAK7456559.1"/>
    <property type="molecule type" value="Genomic_DNA"/>
</dbReference>
<keyword evidence="2" id="KW-1185">Reference proteome</keyword>
<proteinExistence type="predicted"/>
<reference evidence="1 2" key="1">
    <citation type="journal article" date="2023" name="Sci. Data">
        <title>Genome assembly of the Korean intertidal mud-creeper Batillaria attramentaria.</title>
        <authorList>
            <person name="Patra A.K."/>
            <person name="Ho P.T."/>
            <person name="Jun S."/>
            <person name="Lee S.J."/>
            <person name="Kim Y."/>
            <person name="Won Y.J."/>
        </authorList>
    </citation>
    <scope>NUCLEOTIDE SEQUENCE [LARGE SCALE GENOMIC DNA]</scope>
    <source>
        <strain evidence="1">Wonlab-2016</strain>
    </source>
</reference>
<comment type="caution">
    <text evidence="1">The sequence shown here is derived from an EMBL/GenBank/DDBJ whole genome shotgun (WGS) entry which is preliminary data.</text>
</comment>
<sequence length="96" mass="10568">MVISLDTIVSELQPCLYRPMSTAAWKREKEVVSVADVDVASTIPPQVRTSPKAAIVVNSSPKLKPKYRAVWKQPLGIRLGTLSGVLTARLSRRLIL</sequence>
<evidence type="ECO:0000313" key="1">
    <source>
        <dbReference type="EMBL" id="KAK7456559.1"/>
    </source>
</evidence>
<accession>A0ABD0J3G2</accession>